<feature type="signal peptide" evidence="1">
    <location>
        <begin position="1"/>
        <end position="21"/>
    </location>
</feature>
<accession>A0A9X9L7W1</accession>
<gene>
    <name evidence="2" type="ORF">BGT96224V316_LOCUS633</name>
</gene>
<reference evidence="2 3" key="1">
    <citation type="submission" date="2018-08" db="EMBL/GenBank/DDBJ databases">
        <authorList>
            <person name="Muller C M."/>
        </authorList>
    </citation>
    <scope>NUCLEOTIDE SEQUENCE [LARGE SCALE GENOMIC DNA]</scope>
</reference>
<dbReference type="Proteomes" id="UP000324639">
    <property type="component" value="Chromosome Bgt_-01"/>
</dbReference>
<evidence type="ECO:0000256" key="1">
    <source>
        <dbReference type="SAM" id="SignalP"/>
    </source>
</evidence>
<dbReference type="EMBL" id="LR026984">
    <property type="protein sequence ID" value="VCU38820.1"/>
    <property type="molecule type" value="Genomic_DNA"/>
</dbReference>
<feature type="chain" id="PRO_5040968110" evidence="1">
    <location>
        <begin position="22"/>
        <end position="39"/>
    </location>
</feature>
<dbReference type="AlphaFoldDB" id="A0A9X9L7W1"/>
<keyword evidence="1" id="KW-0732">Signal</keyword>
<proteinExistence type="predicted"/>
<protein>
    <submittedName>
        <fullName evidence="2">Bgt-55103</fullName>
    </submittedName>
</protein>
<evidence type="ECO:0000313" key="3">
    <source>
        <dbReference type="Proteomes" id="UP000324639"/>
    </source>
</evidence>
<organism evidence="2 3">
    <name type="scientific">Blumeria graminis f. sp. tritici</name>
    <dbReference type="NCBI Taxonomy" id="62690"/>
    <lineage>
        <taxon>Eukaryota</taxon>
        <taxon>Fungi</taxon>
        <taxon>Dikarya</taxon>
        <taxon>Ascomycota</taxon>
        <taxon>Pezizomycotina</taxon>
        <taxon>Leotiomycetes</taxon>
        <taxon>Erysiphales</taxon>
        <taxon>Erysiphaceae</taxon>
        <taxon>Blumeria</taxon>
    </lineage>
</organism>
<evidence type="ECO:0000313" key="2">
    <source>
        <dbReference type="EMBL" id="VCU38820.1"/>
    </source>
</evidence>
<sequence>MEGAVVRLLVVSSGIVRVAWALTPLGKETPNIIVRAEKI</sequence>
<keyword evidence="3" id="KW-1185">Reference proteome</keyword>
<name>A0A9X9L7W1_BLUGR</name>